<evidence type="ECO:0000256" key="4">
    <source>
        <dbReference type="ARBA" id="ARBA00022692"/>
    </source>
</evidence>
<evidence type="ECO:0000256" key="3">
    <source>
        <dbReference type="ARBA" id="ARBA00022475"/>
    </source>
</evidence>
<dbReference type="NCBIfam" id="TIGR00797">
    <property type="entry name" value="matE"/>
    <property type="match status" value="1"/>
</dbReference>
<dbReference type="Proteomes" id="UP001060164">
    <property type="component" value="Chromosome"/>
</dbReference>
<feature type="transmembrane region" description="Helical" evidence="7">
    <location>
        <begin position="53"/>
        <end position="72"/>
    </location>
</feature>
<dbReference type="RefSeq" id="WP_044983692.1">
    <property type="nucleotide sequence ID" value="NZ_CABLBR010000002.1"/>
</dbReference>
<organism evidence="8 9">
    <name type="scientific">Ruminococcus gauvreauii</name>
    <dbReference type="NCBI Taxonomy" id="438033"/>
    <lineage>
        <taxon>Bacteria</taxon>
        <taxon>Bacillati</taxon>
        <taxon>Bacillota</taxon>
        <taxon>Clostridia</taxon>
        <taxon>Eubacteriales</taxon>
        <taxon>Oscillospiraceae</taxon>
        <taxon>Ruminococcus</taxon>
    </lineage>
</organism>
<keyword evidence="4 7" id="KW-0812">Transmembrane</keyword>
<accession>A0ABY5VKP5</accession>
<feature type="transmembrane region" description="Helical" evidence="7">
    <location>
        <begin position="319"/>
        <end position="335"/>
    </location>
</feature>
<keyword evidence="6 7" id="KW-0472">Membrane</keyword>
<reference evidence="8" key="1">
    <citation type="journal article" date="2022" name="Cell">
        <title>Design, construction, and in vivo augmentation of a complex gut microbiome.</title>
        <authorList>
            <person name="Cheng A.G."/>
            <person name="Ho P.Y."/>
            <person name="Aranda-Diaz A."/>
            <person name="Jain S."/>
            <person name="Yu F.B."/>
            <person name="Meng X."/>
            <person name="Wang M."/>
            <person name="Iakiviak M."/>
            <person name="Nagashima K."/>
            <person name="Zhao A."/>
            <person name="Murugkar P."/>
            <person name="Patil A."/>
            <person name="Atabakhsh K."/>
            <person name="Weakley A."/>
            <person name="Yan J."/>
            <person name="Brumbaugh A.R."/>
            <person name="Higginbottom S."/>
            <person name="Dimas A."/>
            <person name="Shiver A.L."/>
            <person name="Deutschbauer A."/>
            <person name="Neff N."/>
            <person name="Sonnenburg J.L."/>
            <person name="Huang K.C."/>
            <person name="Fischbach M.A."/>
        </authorList>
    </citation>
    <scope>NUCLEOTIDE SEQUENCE</scope>
    <source>
        <strain evidence="8">DSM 19829</strain>
    </source>
</reference>
<keyword evidence="9" id="KW-1185">Reference proteome</keyword>
<feature type="transmembrane region" description="Helical" evidence="7">
    <location>
        <begin position="281"/>
        <end position="298"/>
    </location>
</feature>
<dbReference type="InterPro" id="IPR002528">
    <property type="entry name" value="MATE_fam"/>
</dbReference>
<dbReference type="InterPro" id="IPR047135">
    <property type="entry name" value="YsiQ"/>
</dbReference>
<evidence type="ECO:0000313" key="9">
    <source>
        <dbReference type="Proteomes" id="UP001060164"/>
    </source>
</evidence>
<feature type="transmembrane region" description="Helical" evidence="7">
    <location>
        <begin position="355"/>
        <end position="378"/>
    </location>
</feature>
<protein>
    <submittedName>
        <fullName evidence="8">MATE family efflux transporter</fullName>
    </submittedName>
</protein>
<proteinExistence type="predicted"/>
<evidence type="ECO:0000313" key="8">
    <source>
        <dbReference type="EMBL" id="UWP60623.1"/>
    </source>
</evidence>
<dbReference type="Pfam" id="PF01554">
    <property type="entry name" value="MatE"/>
    <property type="match status" value="2"/>
</dbReference>
<feature type="transmembrane region" description="Helical" evidence="7">
    <location>
        <begin position="129"/>
        <end position="149"/>
    </location>
</feature>
<dbReference type="InterPro" id="IPR048279">
    <property type="entry name" value="MdtK-like"/>
</dbReference>
<feature type="transmembrane region" description="Helical" evidence="7">
    <location>
        <begin position="93"/>
        <end position="117"/>
    </location>
</feature>
<feature type="transmembrane region" description="Helical" evidence="7">
    <location>
        <begin position="190"/>
        <end position="210"/>
    </location>
</feature>
<dbReference type="PANTHER" id="PTHR42925:SF2">
    <property type="entry name" value="NA+ DRIVEN MULTIDRUG EFFLUX PUMP"/>
    <property type="match status" value="1"/>
</dbReference>
<feature type="transmembrane region" description="Helical" evidence="7">
    <location>
        <begin position="248"/>
        <end position="275"/>
    </location>
</feature>
<keyword evidence="5 7" id="KW-1133">Transmembrane helix</keyword>
<evidence type="ECO:0000256" key="2">
    <source>
        <dbReference type="ARBA" id="ARBA00022448"/>
    </source>
</evidence>
<feature type="transmembrane region" description="Helical" evidence="7">
    <location>
        <begin position="390"/>
        <end position="410"/>
    </location>
</feature>
<dbReference type="CDD" id="cd13134">
    <property type="entry name" value="MATE_like_8"/>
    <property type="match status" value="1"/>
</dbReference>
<dbReference type="EMBL" id="CP102290">
    <property type="protein sequence ID" value="UWP60623.1"/>
    <property type="molecule type" value="Genomic_DNA"/>
</dbReference>
<evidence type="ECO:0000256" key="5">
    <source>
        <dbReference type="ARBA" id="ARBA00022989"/>
    </source>
</evidence>
<comment type="subcellular location">
    <subcellularLocation>
        <location evidence="1">Cell membrane</location>
        <topology evidence="1">Multi-pass membrane protein</topology>
    </subcellularLocation>
</comment>
<sequence>MEKKQFYKMVFSLVLPMAVQNLINVGVTAADVIMLGRVGETALSAASLANQISFILNLLMFGLTSGAAVLTAQYWGRKDTRTIEKVMGMSFRFAIIVGLLFGAAAIFIPGRLMLIFTKEDIIIAEGIRYLRIVGFSYLLMSVNMVYLNLMRSVERVLVGMVTYAVSLLVNVIVNAIFIFGLLGAPKLGTAGAAIGTLTARCIELVIIVLYDRKYNDVLNVRIRDIFVRDGGLRRDFVRYAMPVAANELIWGSGMAMISAVMGHLGGAAVAAHSVAQTSRQLAMVVSLGVSGAAAIILGKTIGEGRRDLAKVYASRFMKLSLIVGIAGGLFIFFAVRPVADAFLVLTGEAREYLGYMMFIMSYFCVIQSVSCTLIVGILRSGGDTRIGLILDVWGLWGCSIILGAVAAFILKLPVPAVYALITCDEAVKFLPAFKRYRSYKWLKDVTR</sequence>
<gene>
    <name evidence="8" type="ORF">NQ502_06220</name>
</gene>
<evidence type="ECO:0000256" key="1">
    <source>
        <dbReference type="ARBA" id="ARBA00004651"/>
    </source>
</evidence>
<dbReference type="PIRSF" id="PIRSF006603">
    <property type="entry name" value="DinF"/>
    <property type="match status" value="1"/>
</dbReference>
<name>A0ABY5VKP5_9FIRM</name>
<feature type="transmembrane region" description="Helical" evidence="7">
    <location>
        <begin position="161"/>
        <end position="184"/>
    </location>
</feature>
<keyword evidence="3" id="KW-1003">Cell membrane</keyword>
<keyword evidence="2" id="KW-0813">Transport</keyword>
<dbReference type="PANTHER" id="PTHR42925">
    <property type="entry name" value="MULTIDRUG AND TOXIN EFFLUX PROTEIN MATE FAMILY"/>
    <property type="match status" value="1"/>
</dbReference>
<evidence type="ECO:0000256" key="6">
    <source>
        <dbReference type="ARBA" id="ARBA00023136"/>
    </source>
</evidence>
<evidence type="ECO:0000256" key="7">
    <source>
        <dbReference type="SAM" id="Phobius"/>
    </source>
</evidence>